<accession>D3B884</accession>
<evidence type="ECO:0000313" key="2">
    <source>
        <dbReference type="Proteomes" id="UP000001396"/>
    </source>
</evidence>
<keyword evidence="2" id="KW-1185">Reference proteome</keyword>
<dbReference type="EMBL" id="ADBJ01000020">
    <property type="protein sequence ID" value="EFA82252.1"/>
    <property type="molecule type" value="Genomic_DNA"/>
</dbReference>
<dbReference type="InParanoid" id="D3B884"/>
<proteinExistence type="predicted"/>
<dbReference type="PANTHER" id="PTHR39529">
    <property type="entry name" value="CARBOHYDRATE BINDING DOMAIN-CONTAINING PROTEIN"/>
    <property type="match status" value="1"/>
</dbReference>
<dbReference type="RefSeq" id="XP_020434369.1">
    <property type="nucleotide sequence ID" value="XM_020575574.1"/>
</dbReference>
<gene>
    <name evidence="1" type="ORF">PPL_04675</name>
</gene>
<name>D3B884_HETP5</name>
<reference evidence="1 2" key="1">
    <citation type="journal article" date="2011" name="Genome Res.">
        <title>Phylogeny-wide analysis of social amoeba genomes highlights ancient origins for complex intercellular communication.</title>
        <authorList>
            <person name="Heidel A.J."/>
            <person name="Lawal H.M."/>
            <person name="Felder M."/>
            <person name="Schilde C."/>
            <person name="Helps N.R."/>
            <person name="Tunggal B."/>
            <person name="Rivero F."/>
            <person name="John U."/>
            <person name="Schleicher M."/>
            <person name="Eichinger L."/>
            <person name="Platzer M."/>
            <person name="Noegel A.A."/>
            <person name="Schaap P."/>
            <person name="Gloeckner G."/>
        </authorList>
    </citation>
    <scope>NUCLEOTIDE SEQUENCE [LARGE SCALE GENOMIC DNA]</scope>
    <source>
        <strain evidence="2">ATCC 26659 / Pp 5 / PN500</strain>
    </source>
</reference>
<comment type="caution">
    <text evidence="1">The sequence shown here is derived from an EMBL/GenBank/DDBJ whole genome shotgun (WGS) entry which is preliminary data.</text>
</comment>
<dbReference type="AlphaFoldDB" id="D3B884"/>
<dbReference type="Proteomes" id="UP000001396">
    <property type="component" value="Unassembled WGS sequence"/>
</dbReference>
<organism evidence="1 2">
    <name type="scientific">Heterostelium pallidum (strain ATCC 26659 / Pp 5 / PN500)</name>
    <name type="common">Cellular slime mold</name>
    <name type="synonym">Polysphondylium pallidum</name>
    <dbReference type="NCBI Taxonomy" id="670386"/>
    <lineage>
        <taxon>Eukaryota</taxon>
        <taxon>Amoebozoa</taxon>
        <taxon>Evosea</taxon>
        <taxon>Eumycetozoa</taxon>
        <taxon>Dictyostelia</taxon>
        <taxon>Acytosteliales</taxon>
        <taxon>Acytosteliaceae</taxon>
        <taxon>Heterostelium</taxon>
    </lineage>
</organism>
<sequence>MPNDALQFVYSYTSEKLCVGPTYTEYFTNGYSTSTSKYYCNNNVPTVFSCYDDNCIKINYAGCNYGFYFAPYKVQC</sequence>
<protein>
    <submittedName>
        <fullName evidence="1">Uncharacterized protein</fullName>
    </submittedName>
</protein>
<evidence type="ECO:0000313" key="1">
    <source>
        <dbReference type="EMBL" id="EFA82252.1"/>
    </source>
</evidence>
<dbReference type="GeneID" id="31360162"/>
<dbReference type="PANTHER" id="PTHR39529:SF1">
    <property type="entry name" value="CARBOHYDRATE BINDING DOMAIN-CONTAINING PROTEIN"/>
    <property type="match status" value="1"/>
</dbReference>